<dbReference type="EMBL" id="REGN01004925">
    <property type="protein sequence ID" value="RNA15551.1"/>
    <property type="molecule type" value="Genomic_DNA"/>
</dbReference>
<reference evidence="1 2" key="1">
    <citation type="journal article" date="2018" name="Sci. Rep.">
        <title>Genomic signatures of local adaptation to the degree of environmental predictability in rotifers.</title>
        <authorList>
            <person name="Franch-Gras L."/>
            <person name="Hahn C."/>
            <person name="Garcia-Roger E.M."/>
            <person name="Carmona M.J."/>
            <person name="Serra M."/>
            <person name="Gomez A."/>
        </authorList>
    </citation>
    <scope>NUCLEOTIDE SEQUENCE [LARGE SCALE GENOMIC DNA]</scope>
    <source>
        <strain evidence="1">HYR1</strain>
    </source>
</reference>
<name>A0A3M7QWQ6_BRAPC</name>
<protein>
    <submittedName>
        <fullName evidence="1">Uncharacterized protein</fullName>
    </submittedName>
</protein>
<keyword evidence="2" id="KW-1185">Reference proteome</keyword>
<dbReference type="AlphaFoldDB" id="A0A3M7QWQ6"/>
<dbReference type="Proteomes" id="UP000276133">
    <property type="component" value="Unassembled WGS sequence"/>
</dbReference>
<comment type="caution">
    <text evidence="1">The sequence shown here is derived from an EMBL/GenBank/DDBJ whole genome shotgun (WGS) entry which is preliminary data.</text>
</comment>
<evidence type="ECO:0000313" key="2">
    <source>
        <dbReference type="Proteomes" id="UP000276133"/>
    </source>
</evidence>
<gene>
    <name evidence="1" type="ORF">BpHYR1_027026</name>
</gene>
<proteinExistence type="predicted"/>
<sequence length="177" mass="20482">MNDHTKNIKFFGINYDLNVILIQLLRRNKTERFGKLFKQNESYNDLTCEEKIDCLQGKKNTKPGRKYRDKLDEIVTIGPSVSVDTLGLQNGLSSSQSQLQLNKRVLLLVLINKEFDFSCKIKEDMLLTMPEDVPYGALNVDFKNVLKIKCYIAKKKFIRIRLLGIENPEKKIRILGT</sequence>
<evidence type="ECO:0000313" key="1">
    <source>
        <dbReference type="EMBL" id="RNA15551.1"/>
    </source>
</evidence>
<organism evidence="1 2">
    <name type="scientific">Brachionus plicatilis</name>
    <name type="common">Marine rotifer</name>
    <name type="synonym">Brachionus muelleri</name>
    <dbReference type="NCBI Taxonomy" id="10195"/>
    <lineage>
        <taxon>Eukaryota</taxon>
        <taxon>Metazoa</taxon>
        <taxon>Spiralia</taxon>
        <taxon>Gnathifera</taxon>
        <taxon>Rotifera</taxon>
        <taxon>Eurotatoria</taxon>
        <taxon>Monogononta</taxon>
        <taxon>Pseudotrocha</taxon>
        <taxon>Ploima</taxon>
        <taxon>Brachionidae</taxon>
        <taxon>Brachionus</taxon>
    </lineage>
</organism>
<accession>A0A3M7QWQ6</accession>